<sequence length="64" mass="7476">MADRSIPNSESPTYLWSCLHQIAVSNERMRTFQRHTRKIRRKNTVLRVMMNVPDRAAPVAARLP</sequence>
<proteinExistence type="predicted"/>
<organism evidence="1 2">
    <name type="scientific">Toxocara canis</name>
    <name type="common">Canine roundworm</name>
    <dbReference type="NCBI Taxonomy" id="6265"/>
    <lineage>
        <taxon>Eukaryota</taxon>
        <taxon>Metazoa</taxon>
        <taxon>Ecdysozoa</taxon>
        <taxon>Nematoda</taxon>
        <taxon>Chromadorea</taxon>
        <taxon>Rhabditida</taxon>
        <taxon>Spirurina</taxon>
        <taxon>Ascaridomorpha</taxon>
        <taxon>Ascaridoidea</taxon>
        <taxon>Toxocaridae</taxon>
        <taxon>Toxocara</taxon>
    </lineage>
</organism>
<protein>
    <submittedName>
        <fullName evidence="1">Uncharacterized protein</fullName>
    </submittedName>
</protein>
<dbReference type="Proteomes" id="UP000031036">
    <property type="component" value="Unassembled WGS sequence"/>
</dbReference>
<dbReference type="EMBL" id="JPKZ01001201">
    <property type="protein sequence ID" value="KHN83357.1"/>
    <property type="molecule type" value="Genomic_DNA"/>
</dbReference>
<evidence type="ECO:0000313" key="2">
    <source>
        <dbReference type="Proteomes" id="UP000031036"/>
    </source>
</evidence>
<comment type="caution">
    <text evidence="1">The sequence shown here is derived from an EMBL/GenBank/DDBJ whole genome shotgun (WGS) entry which is preliminary data.</text>
</comment>
<name>A0A0B2VPK6_TOXCA</name>
<gene>
    <name evidence="1" type="ORF">Tcan_05422</name>
</gene>
<dbReference type="AlphaFoldDB" id="A0A0B2VPK6"/>
<reference evidence="1 2" key="1">
    <citation type="submission" date="2014-11" db="EMBL/GenBank/DDBJ databases">
        <title>Genetic blueprint of the zoonotic pathogen Toxocara canis.</title>
        <authorList>
            <person name="Zhu X.-Q."/>
            <person name="Korhonen P.K."/>
            <person name="Cai H."/>
            <person name="Young N.D."/>
            <person name="Nejsum P."/>
            <person name="von Samson-Himmelstjerna G."/>
            <person name="Boag P.R."/>
            <person name="Tan P."/>
            <person name="Li Q."/>
            <person name="Min J."/>
            <person name="Yang Y."/>
            <person name="Wang X."/>
            <person name="Fang X."/>
            <person name="Hall R.S."/>
            <person name="Hofmann A."/>
            <person name="Sternberg P.W."/>
            <person name="Jex A.R."/>
            <person name="Gasser R.B."/>
        </authorList>
    </citation>
    <scope>NUCLEOTIDE SEQUENCE [LARGE SCALE GENOMIC DNA]</scope>
    <source>
        <strain evidence="1">PN_DK_2014</strain>
    </source>
</reference>
<evidence type="ECO:0000313" key="1">
    <source>
        <dbReference type="EMBL" id="KHN83357.1"/>
    </source>
</evidence>
<keyword evidence="2" id="KW-1185">Reference proteome</keyword>
<accession>A0A0B2VPK6</accession>